<keyword evidence="2" id="KW-1185">Reference proteome</keyword>
<dbReference type="RefSeq" id="WP_377521414.1">
    <property type="nucleotide sequence ID" value="NZ_JBHRVR010000001.1"/>
</dbReference>
<protein>
    <recommendedName>
        <fullName evidence="3">Mut7-C RNAse domain-containing protein</fullName>
    </recommendedName>
</protein>
<comment type="caution">
    <text evidence="1">The sequence shown here is derived from an EMBL/GenBank/DDBJ whole genome shotgun (WGS) entry which is preliminary data.</text>
</comment>
<dbReference type="EMBL" id="JAATIZ010000002">
    <property type="protein sequence ID" value="NJB64717.1"/>
    <property type="molecule type" value="Genomic_DNA"/>
</dbReference>
<sequence length="73" mass="8092">MQAIVTRTLCDHCLGLPVAKTSTQPHSGLKLVSQYTPIPNGDAEAKFICHACDTVWLHRKNKWGSCEGFRLNP</sequence>
<evidence type="ECO:0008006" key="3">
    <source>
        <dbReference type="Google" id="ProtNLM"/>
    </source>
</evidence>
<name>A0ABX0WQ05_9BURK</name>
<proteinExistence type="predicted"/>
<evidence type="ECO:0000313" key="1">
    <source>
        <dbReference type="EMBL" id="NJB64717.1"/>
    </source>
</evidence>
<reference evidence="1 2" key="1">
    <citation type="submission" date="2020-03" db="EMBL/GenBank/DDBJ databases">
        <title>Genomic Encyclopedia of Type Strains, Phase IV (KMG-IV): sequencing the most valuable type-strain genomes for metagenomic binning, comparative biology and taxonomic classification.</title>
        <authorList>
            <person name="Goeker M."/>
        </authorList>
    </citation>
    <scope>NUCLEOTIDE SEQUENCE [LARGE SCALE GENOMIC DNA]</scope>
    <source>
        <strain evidence="1 2">DSM 26613</strain>
    </source>
</reference>
<evidence type="ECO:0000313" key="2">
    <source>
        <dbReference type="Proteomes" id="UP000783934"/>
    </source>
</evidence>
<dbReference type="Proteomes" id="UP000783934">
    <property type="component" value="Unassembled WGS sequence"/>
</dbReference>
<organism evidence="1 2">
    <name type="scientific">Paenalcaligenes hominis</name>
    <dbReference type="NCBI Taxonomy" id="643674"/>
    <lineage>
        <taxon>Bacteria</taxon>
        <taxon>Pseudomonadati</taxon>
        <taxon>Pseudomonadota</taxon>
        <taxon>Betaproteobacteria</taxon>
        <taxon>Burkholderiales</taxon>
        <taxon>Alcaligenaceae</taxon>
        <taxon>Paenalcaligenes</taxon>
    </lineage>
</organism>
<accession>A0ABX0WQ05</accession>
<gene>
    <name evidence="1" type="ORF">GGR41_000946</name>
</gene>